<dbReference type="Proteomes" id="UP000002555">
    <property type="component" value="Segment"/>
</dbReference>
<evidence type="ECO:0000313" key="2">
    <source>
        <dbReference type="Proteomes" id="UP000002555"/>
    </source>
</evidence>
<sequence>MAQHVVSIYYIDKAYETYYQLPSESGEKILARNLIVTDLSITRDFVTFKYNGKSCYVVNCKVIAKEI</sequence>
<proteinExistence type="predicted"/>
<protein>
    <submittedName>
        <fullName evidence="1">Uncharacterized protein</fullName>
    </submittedName>
</protein>
<name>Q76YS3_9CAUD</name>
<dbReference type="OrthoDB" id="37705at10239"/>
<organism evidence="1 2">
    <name type="scientific">Aeromonas phage Aeh1</name>
    <dbReference type="NCBI Taxonomy" id="2880362"/>
    <lineage>
        <taxon>Viruses</taxon>
        <taxon>Duplodnaviria</taxon>
        <taxon>Heunggongvirae</taxon>
        <taxon>Uroviricota</taxon>
        <taxon>Caudoviricetes</taxon>
        <taxon>Pantevenvirales</taxon>
        <taxon>Straboviridae</taxon>
        <taxon>Cinqassovirus</taxon>
        <taxon>Cinqassovirus aeh1</taxon>
    </lineage>
</organism>
<dbReference type="KEGG" id="vg:2657943"/>
<dbReference type="EMBL" id="AY266303">
    <property type="protein sequence ID" value="AAQ17823.1"/>
    <property type="molecule type" value="Genomic_DNA"/>
</dbReference>
<reference evidence="1 2" key="1">
    <citation type="journal article" date="2001" name="J. Bacteriol.">
        <title>Phylogeny of the major head and tail genes of the wide-ranging T4-type bacteriophages.</title>
        <authorList>
            <person name="Tetart F."/>
            <person name="Desplats C."/>
            <person name="Kutateladze M."/>
            <person name="Monod C."/>
            <person name="Ackermann H.W."/>
            <person name="Krisch H.M."/>
        </authorList>
    </citation>
    <scope>NUCLEOTIDE SEQUENCE</scope>
</reference>
<keyword evidence="2" id="KW-1185">Reference proteome</keyword>
<gene>
    <name evidence="1" type="ORF">Aeh1gORF190c</name>
</gene>
<accession>Q76YS3</accession>
<dbReference type="RefSeq" id="NP_944046.1">
    <property type="nucleotide sequence ID" value="NC_005260.1"/>
</dbReference>
<evidence type="ECO:0000313" key="1">
    <source>
        <dbReference type="EMBL" id="AAQ17823.1"/>
    </source>
</evidence>